<reference evidence="6" key="1">
    <citation type="submission" date="2017-09" db="EMBL/GenBank/DDBJ databases">
        <authorList>
            <person name="Varghese N."/>
            <person name="Submissions S."/>
        </authorList>
    </citation>
    <scope>NUCLEOTIDE SEQUENCE [LARGE SCALE GENOMIC DNA]</scope>
    <source>
        <strain evidence="6">MSL47</strain>
    </source>
</reference>
<organism evidence="5 6">
    <name type="scientific">Orenia metallireducens</name>
    <dbReference type="NCBI Taxonomy" id="1413210"/>
    <lineage>
        <taxon>Bacteria</taxon>
        <taxon>Bacillati</taxon>
        <taxon>Bacillota</taxon>
        <taxon>Clostridia</taxon>
        <taxon>Halanaerobiales</taxon>
        <taxon>Halobacteroidaceae</taxon>
        <taxon>Orenia</taxon>
    </lineage>
</organism>
<dbReference type="InterPro" id="IPR009057">
    <property type="entry name" value="Homeodomain-like_sf"/>
</dbReference>
<dbReference type="SMART" id="SM00342">
    <property type="entry name" value="HTH_ARAC"/>
    <property type="match status" value="1"/>
</dbReference>
<dbReference type="SUPFAM" id="SSF46689">
    <property type="entry name" value="Homeodomain-like"/>
    <property type="match status" value="2"/>
</dbReference>
<dbReference type="RefSeq" id="WP_097018926.1">
    <property type="nucleotide sequence ID" value="NZ_OBDZ01000026.1"/>
</dbReference>
<dbReference type="OrthoDB" id="9801123at2"/>
<proteinExistence type="predicted"/>
<dbReference type="Gene3D" id="1.10.10.60">
    <property type="entry name" value="Homeodomain-like"/>
    <property type="match status" value="2"/>
</dbReference>
<feature type="domain" description="HTH araC/xylS-type" evidence="4">
    <location>
        <begin position="8"/>
        <end position="106"/>
    </location>
</feature>
<gene>
    <name evidence="5" type="ORF">SAMN06265827_12615</name>
</gene>
<keyword evidence="2" id="KW-0238">DNA-binding</keyword>
<dbReference type="SMART" id="SM00871">
    <property type="entry name" value="AraC_E_bind"/>
    <property type="match status" value="1"/>
</dbReference>
<dbReference type="EMBL" id="OBDZ01000026">
    <property type="protein sequence ID" value="SNY39899.1"/>
    <property type="molecule type" value="Genomic_DNA"/>
</dbReference>
<protein>
    <submittedName>
        <fullName evidence="5">Transcriptional regulator, AraC family</fullName>
    </submittedName>
</protein>
<dbReference type="InterPro" id="IPR018060">
    <property type="entry name" value="HTH_AraC"/>
</dbReference>
<dbReference type="Gene3D" id="3.20.80.10">
    <property type="entry name" value="Regulatory factor, effector binding domain"/>
    <property type="match status" value="1"/>
</dbReference>
<accession>A0A285HW31</accession>
<keyword evidence="1" id="KW-0805">Transcription regulation</keyword>
<dbReference type="AlphaFoldDB" id="A0A285HW31"/>
<evidence type="ECO:0000259" key="4">
    <source>
        <dbReference type="PROSITE" id="PS01124"/>
    </source>
</evidence>
<dbReference type="Pfam" id="PF12833">
    <property type="entry name" value="HTH_18"/>
    <property type="match status" value="1"/>
</dbReference>
<name>A0A285HW31_9FIRM</name>
<dbReference type="SUPFAM" id="SSF55136">
    <property type="entry name" value="Probable bacterial effector-binding domain"/>
    <property type="match status" value="1"/>
</dbReference>
<dbReference type="GO" id="GO:0003700">
    <property type="term" value="F:DNA-binding transcription factor activity"/>
    <property type="evidence" value="ECO:0007669"/>
    <property type="project" value="InterPro"/>
</dbReference>
<evidence type="ECO:0000313" key="6">
    <source>
        <dbReference type="Proteomes" id="UP000219573"/>
    </source>
</evidence>
<dbReference type="InterPro" id="IPR050959">
    <property type="entry name" value="MarA-like"/>
</dbReference>
<dbReference type="Pfam" id="PF06445">
    <property type="entry name" value="GyrI-like"/>
    <property type="match status" value="1"/>
</dbReference>
<evidence type="ECO:0000256" key="1">
    <source>
        <dbReference type="ARBA" id="ARBA00023015"/>
    </source>
</evidence>
<dbReference type="PANTHER" id="PTHR47504">
    <property type="entry name" value="RIGHT ORIGIN-BINDING PROTEIN"/>
    <property type="match status" value="1"/>
</dbReference>
<dbReference type="GO" id="GO:0043565">
    <property type="term" value="F:sequence-specific DNA binding"/>
    <property type="evidence" value="ECO:0007669"/>
    <property type="project" value="InterPro"/>
</dbReference>
<sequence>MDWLEQINRVMEYIEENLADEISYDKVAKMACCSKYHFSRMFSSIMGITLSQYIRRRRLSLAAFELQNSDIKIIDLAMKYGYSSADSFSRAFYNLHGVNPSIARNNGVQLKAFPKMSFQITIKGDVEMEYRIERLDFEFTVVGVKNTILTEKSFEMVPKIWEEASKTGLVQRLIDMSWEDPQCKLESLLGVVGEQPSITDEKFEYMIGVRYKNKVPEDMEKIVIPKSTWAVFPDVTDAWKRLYTEWLPTSGYELADLPCIECYYAPDHEPKDELWVPIIA</sequence>
<dbReference type="InterPro" id="IPR010499">
    <property type="entry name" value="AraC_E-bd"/>
</dbReference>
<dbReference type="PANTHER" id="PTHR47504:SF5">
    <property type="entry name" value="RIGHT ORIGIN-BINDING PROTEIN"/>
    <property type="match status" value="1"/>
</dbReference>
<evidence type="ECO:0000256" key="2">
    <source>
        <dbReference type="ARBA" id="ARBA00023125"/>
    </source>
</evidence>
<keyword evidence="3" id="KW-0804">Transcription</keyword>
<dbReference type="InterPro" id="IPR029442">
    <property type="entry name" value="GyrI-like"/>
</dbReference>
<dbReference type="Proteomes" id="UP000219573">
    <property type="component" value="Unassembled WGS sequence"/>
</dbReference>
<evidence type="ECO:0000313" key="5">
    <source>
        <dbReference type="EMBL" id="SNY39899.1"/>
    </source>
</evidence>
<keyword evidence="6" id="KW-1185">Reference proteome</keyword>
<dbReference type="PROSITE" id="PS01124">
    <property type="entry name" value="HTH_ARAC_FAMILY_2"/>
    <property type="match status" value="1"/>
</dbReference>
<evidence type="ECO:0000256" key="3">
    <source>
        <dbReference type="ARBA" id="ARBA00023163"/>
    </source>
</evidence>
<dbReference type="InterPro" id="IPR011256">
    <property type="entry name" value="Reg_factor_effector_dom_sf"/>
</dbReference>